<dbReference type="Gene3D" id="2.30.30.40">
    <property type="entry name" value="SH3 Domains"/>
    <property type="match status" value="1"/>
</dbReference>
<keyword evidence="1" id="KW-0597">Phosphoprotein</keyword>
<sequence>MSSGKTDIENLVLQVGTNQMELVDFRIFQVDKSNPDKILEGIYGVNVAKVIEIIKLPEITPVPNANPFQDGVINLRGIVIPIINLARWMRVTEPPGITSTQVIVTEFSNIRLGFLVHQSVQIRRVSWKSIVPINLPSTAGHKDSSVVGTIKLTDGPDAGRVLLILDFETIVEEMGLYSRQEHDLESMQKAPPTGKVVLVVDDSAVARNMLSKALDKDGYKVLLGRNGEEGLTVLSQIWKKNPDDLAAIISDVEMPVMDGYSFVKKIKEHPEWKNIPIIMNSSMSGTENVRKGRELGIDEYVVKFEPQKFLEALNAALAKHQAKMAEPKTS</sequence>
<evidence type="ECO:0000259" key="2">
    <source>
        <dbReference type="PROSITE" id="PS50110"/>
    </source>
</evidence>
<dbReference type="InterPro" id="IPR002545">
    <property type="entry name" value="CheW-lke_dom"/>
</dbReference>
<keyword evidence="5" id="KW-1185">Reference proteome</keyword>
<dbReference type="Pfam" id="PF01584">
    <property type="entry name" value="CheW"/>
    <property type="match status" value="1"/>
</dbReference>
<dbReference type="GO" id="GO:0000160">
    <property type="term" value="P:phosphorelay signal transduction system"/>
    <property type="evidence" value="ECO:0007669"/>
    <property type="project" value="InterPro"/>
</dbReference>
<gene>
    <name evidence="4" type="ORF">UBAL3_95950044</name>
</gene>
<dbReference type="PIRSF" id="PIRSF002867">
    <property type="entry name" value="CheV"/>
    <property type="match status" value="1"/>
</dbReference>
<dbReference type="Proteomes" id="UP000009374">
    <property type="component" value="Unassembled WGS sequence"/>
</dbReference>
<evidence type="ECO:0000256" key="1">
    <source>
        <dbReference type="PROSITE-ProRule" id="PRU00169"/>
    </source>
</evidence>
<name>C6I0U5_9BACT</name>
<dbReference type="SUPFAM" id="SSF50341">
    <property type="entry name" value="CheW-like"/>
    <property type="match status" value="1"/>
</dbReference>
<organism evidence="4 5">
    <name type="scientific">Leptospirillum ferrodiazotrophum</name>
    <dbReference type="NCBI Taxonomy" id="412449"/>
    <lineage>
        <taxon>Bacteria</taxon>
        <taxon>Pseudomonadati</taxon>
        <taxon>Nitrospirota</taxon>
        <taxon>Nitrospiria</taxon>
        <taxon>Nitrospirales</taxon>
        <taxon>Nitrospiraceae</taxon>
        <taxon>Leptospirillum</taxon>
    </lineage>
</organism>
<dbReference type="SMART" id="SM00448">
    <property type="entry name" value="REC"/>
    <property type="match status" value="1"/>
</dbReference>
<dbReference type="InterPro" id="IPR024181">
    <property type="entry name" value="Chemotax_regulator_CheV"/>
</dbReference>
<feature type="modified residue" description="4-aspartylphosphate" evidence="1">
    <location>
        <position position="251"/>
    </location>
</feature>
<protein>
    <submittedName>
        <fullName evidence="4">Chemotaxis protein (CheV)</fullName>
    </submittedName>
</protein>
<dbReference type="AlphaFoldDB" id="C6I0U5"/>
<evidence type="ECO:0000259" key="3">
    <source>
        <dbReference type="PROSITE" id="PS50851"/>
    </source>
</evidence>
<reference evidence="4 5" key="1">
    <citation type="journal article" date="2009" name="Appl. Environ. Microbiol.">
        <title>Community genomic and proteomic analyses of chemoautotrophic iron-oxidizing "Leptospirillum rubarum" (Group II) and "Leptospirillum ferrodiazotrophum" (Group III) bacteria in acid mine drainage biofilms.</title>
        <authorList>
            <person name="Goltsman D.S."/>
            <person name="Denef V.J."/>
            <person name="Singer S.W."/>
            <person name="VerBerkmoes N.C."/>
            <person name="Lefsrud M."/>
            <person name="Mueller R.S."/>
            <person name="Dick G.J."/>
            <person name="Sun C.L."/>
            <person name="Wheeler K.E."/>
            <person name="Zemla A."/>
            <person name="Baker B.J."/>
            <person name="Hauser L."/>
            <person name="Land M."/>
            <person name="Shah M.B."/>
            <person name="Thelen M.P."/>
            <person name="Hettich R.L."/>
            <person name="Banfield J.F."/>
        </authorList>
    </citation>
    <scope>NUCLEOTIDE SEQUENCE [LARGE SCALE GENOMIC DNA]</scope>
</reference>
<dbReference type="EMBL" id="GG693888">
    <property type="protein sequence ID" value="EES51545.1"/>
    <property type="molecule type" value="Genomic_DNA"/>
</dbReference>
<dbReference type="PROSITE" id="PS50110">
    <property type="entry name" value="RESPONSE_REGULATORY"/>
    <property type="match status" value="1"/>
</dbReference>
<dbReference type="InterPro" id="IPR011006">
    <property type="entry name" value="CheY-like_superfamily"/>
</dbReference>
<dbReference type="PROSITE" id="PS50851">
    <property type="entry name" value="CHEW"/>
    <property type="match status" value="1"/>
</dbReference>
<dbReference type="Gene3D" id="2.40.50.180">
    <property type="entry name" value="CheA-289, Domain 4"/>
    <property type="match status" value="1"/>
</dbReference>
<evidence type="ECO:0000313" key="5">
    <source>
        <dbReference type="Proteomes" id="UP000009374"/>
    </source>
</evidence>
<dbReference type="InterPro" id="IPR001789">
    <property type="entry name" value="Sig_transdc_resp-reg_receiver"/>
</dbReference>
<dbReference type="SMART" id="SM00260">
    <property type="entry name" value="CheW"/>
    <property type="match status" value="1"/>
</dbReference>
<dbReference type="GO" id="GO:0006935">
    <property type="term" value="P:chemotaxis"/>
    <property type="evidence" value="ECO:0007669"/>
    <property type="project" value="InterPro"/>
</dbReference>
<feature type="domain" description="Response regulatory" evidence="2">
    <location>
        <begin position="196"/>
        <end position="318"/>
    </location>
</feature>
<feature type="domain" description="CheW-like" evidence="3">
    <location>
        <begin position="22"/>
        <end position="176"/>
    </location>
</feature>
<dbReference type="PANTHER" id="PTHR47233:SF3">
    <property type="entry name" value="CHEMOTAXIS PROTEIN CHEV"/>
    <property type="match status" value="1"/>
</dbReference>
<dbReference type="Pfam" id="PF00072">
    <property type="entry name" value="Response_reg"/>
    <property type="match status" value="1"/>
</dbReference>
<proteinExistence type="predicted"/>
<dbReference type="InterPro" id="IPR036061">
    <property type="entry name" value="CheW-like_dom_sf"/>
</dbReference>
<dbReference type="PANTHER" id="PTHR47233">
    <property type="entry name" value="CHEMOTAXIS PROTEIN CHEV"/>
    <property type="match status" value="1"/>
</dbReference>
<dbReference type="SUPFAM" id="SSF52172">
    <property type="entry name" value="CheY-like"/>
    <property type="match status" value="1"/>
</dbReference>
<evidence type="ECO:0000313" key="4">
    <source>
        <dbReference type="EMBL" id="EES51545.1"/>
    </source>
</evidence>
<dbReference type="Gene3D" id="3.40.50.2300">
    <property type="match status" value="1"/>
</dbReference>
<accession>C6I0U5</accession>